<sequence>MRTVWWKEAVAYEIYPRSFMDTNEDGIGDLPGVISRLDYLKELGIDVIWICPIYKSANDDNGYDISDYHAIMEEFGSMEDFDRLLAEIHDRGMRVIMDLVLNHTSDEHPWFIESRSSRDNPKRDYYIWRDSKEGAEPNNWASMFNGSAWEYDEQTGQYYLHLYSRKQPDLNMENPEVRQELVRMIRWWLDKGIDGFRVDAITHIKKAPGLPDMPNPGNFRYVDANPGHRNIEGIHDFLQQFKREAFAEYDIMTVGEASGTDVSEADLWIGEENGAFNMIFQFEHVSMDFGAEGRWDFAPWDLAELKRITRKWQKGLEGVGWNALFMENHDQPRSVSRFGDPVNFHKESAKMLATFFMLQQGTPFIYQGQEIGMTNADFSELSQYRDVEIYNYYRERLLDGKDVEETMRRIAYRARDNARTPMQWDDSLYGGFSTVVPWIRPNPNYHEINVRQQEKDEDSILNYYKALIRLRKSSQTLIYGTYDDWLEEHPEIFMYSRSLGDEAYLIVLNFFGNTPELRLPSPWRERKLEVVLSNYTPAEFLQERFTLRPYEAVVYHVTLQEKAIT</sequence>
<dbReference type="Pfam" id="PF00128">
    <property type="entry name" value="Alpha-amylase"/>
    <property type="match status" value="1"/>
</dbReference>
<evidence type="ECO:0000259" key="6">
    <source>
        <dbReference type="SMART" id="SM00642"/>
    </source>
</evidence>
<dbReference type="FunFam" id="2.60.40.1180:FF:000007">
    <property type="entry name" value="Sucrose isomerase"/>
    <property type="match status" value="1"/>
</dbReference>
<dbReference type="EMBL" id="CP016809">
    <property type="protein sequence ID" value="ANY73135.1"/>
    <property type="molecule type" value="Genomic_DNA"/>
</dbReference>
<dbReference type="GO" id="GO:0004556">
    <property type="term" value="F:alpha-amylase activity"/>
    <property type="evidence" value="ECO:0007669"/>
    <property type="project" value="UniProtKB-UniRule"/>
</dbReference>
<evidence type="ECO:0000313" key="7">
    <source>
        <dbReference type="EMBL" id="ANY73135.1"/>
    </source>
</evidence>
<evidence type="ECO:0000256" key="3">
    <source>
        <dbReference type="ARBA" id="ARBA00023295"/>
    </source>
</evidence>
<dbReference type="InterPro" id="IPR032091">
    <property type="entry name" value="Malt_amylase-like_C"/>
</dbReference>
<comment type="similarity">
    <text evidence="1 4">Belongs to the glycosyl hydrolase 13 family.</text>
</comment>
<dbReference type="InterPro" id="IPR006047">
    <property type="entry name" value="GH13_cat_dom"/>
</dbReference>
<proteinExistence type="inferred from homology"/>
<dbReference type="AlphaFoldDB" id="A0A1B2DZJ0"/>
<dbReference type="InterPro" id="IPR013780">
    <property type="entry name" value="Glyco_hydro_b"/>
</dbReference>
<dbReference type="SUPFAM" id="SSF51011">
    <property type="entry name" value="Glycosyl hydrolase domain"/>
    <property type="match status" value="1"/>
</dbReference>
<evidence type="ECO:0000256" key="1">
    <source>
        <dbReference type="ARBA" id="ARBA00008061"/>
    </source>
</evidence>
<keyword evidence="5" id="KW-0119">Carbohydrate metabolism</keyword>
<keyword evidence="2 5" id="KW-0378">Hydrolase</keyword>
<keyword evidence="3 5" id="KW-0326">Glycosidase</keyword>
<dbReference type="Gene3D" id="3.90.400.10">
    <property type="entry name" value="Oligo-1,6-glucosidase, Domain 2"/>
    <property type="match status" value="1"/>
</dbReference>
<dbReference type="InterPro" id="IPR017853">
    <property type="entry name" value="GH"/>
</dbReference>
<evidence type="ECO:0000256" key="4">
    <source>
        <dbReference type="RuleBase" id="RU003615"/>
    </source>
</evidence>
<accession>A0A1B2DZJ0</accession>
<dbReference type="GO" id="GO:0043169">
    <property type="term" value="F:cation binding"/>
    <property type="evidence" value="ECO:0007669"/>
    <property type="project" value="InterPro"/>
</dbReference>
<dbReference type="InterPro" id="IPR006046">
    <property type="entry name" value="Alpha_amylase"/>
</dbReference>
<comment type="catalytic activity">
    <reaction evidence="5">
        <text>Endohydrolysis of (1-&gt;4)-alpha-D-glucosidic linkages in polysaccharides containing three or more (1-&gt;4)-alpha-linked D-glucose units.</text>
        <dbReference type="EC" id="3.2.1.1"/>
    </reaction>
</comment>
<dbReference type="Gene3D" id="3.20.20.80">
    <property type="entry name" value="Glycosidases"/>
    <property type="match status" value="1"/>
</dbReference>
<dbReference type="FunFam" id="3.20.20.80:FF:000064">
    <property type="entry name" value="Oligo-1,6-glucosidase"/>
    <property type="match status" value="2"/>
</dbReference>
<dbReference type="Pfam" id="PF16657">
    <property type="entry name" value="Malt_amylase_C"/>
    <property type="match status" value="1"/>
</dbReference>
<dbReference type="CDD" id="cd11333">
    <property type="entry name" value="AmyAc_SI_OligoGlu_DGase"/>
    <property type="match status" value="1"/>
</dbReference>
<dbReference type="RefSeq" id="WP_099477663.1">
    <property type="nucleotide sequence ID" value="NZ_CP016809.1"/>
</dbReference>
<dbReference type="InterPro" id="IPR045857">
    <property type="entry name" value="O16G_dom_2"/>
</dbReference>
<dbReference type="KEGG" id="pib:BBD41_11335"/>
<dbReference type="SUPFAM" id="SSF51445">
    <property type="entry name" value="(Trans)glycosidases"/>
    <property type="match status" value="1"/>
</dbReference>
<evidence type="ECO:0000256" key="2">
    <source>
        <dbReference type="ARBA" id="ARBA00022801"/>
    </source>
</evidence>
<evidence type="ECO:0000256" key="5">
    <source>
        <dbReference type="RuleBase" id="RU361134"/>
    </source>
</evidence>
<feature type="domain" description="Glycosyl hydrolase family 13 catalytic" evidence="6">
    <location>
        <begin position="13"/>
        <end position="419"/>
    </location>
</feature>
<gene>
    <name evidence="7" type="ORF">BBD41_11335</name>
</gene>
<dbReference type="PANTHER" id="PTHR10357:SF178">
    <property type="entry name" value="OLIGO-1,6-GLUCOSIDASE 3-RELATED"/>
    <property type="match status" value="1"/>
</dbReference>
<dbReference type="SMART" id="SM00642">
    <property type="entry name" value="Aamy"/>
    <property type="match status" value="1"/>
</dbReference>
<name>A0A1B2DZJ0_9BACL</name>
<dbReference type="GO" id="GO:0009313">
    <property type="term" value="P:oligosaccharide catabolic process"/>
    <property type="evidence" value="ECO:0007669"/>
    <property type="project" value="TreeGrafter"/>
</dbReference>
<dbReference type="NCBIfam" id="NF008183">
    <property type="entry name" value="PRK10933.1"/>
    <property type="match status" value="1"/>
</dbReference>
<dbReference type="EC" id="3.2.1.1" evidence="5"/>
<protein>
    <recommendedName>
        <fullName evidence="5">Alpha-amylase</fullName>
        <ecNumber evidence="5">3.2.1.1</ecNumber>
    </recommendedName>
</protein>
<dbReference type="Gene3D" id="2.60.40.1180">
    <property type="entry name" value="Golgi alpha-mannosidase II"/>
    <property type="match status" value="1"/>
</dbReference>
<dbReference type="PRINTS" id="PR00110">
    <property type="entry name" value="ALPHAAMYLASE"/>
</dbReference>
<organism evidence="7">
    <name type="scientific">Paenibacillus ihbetae</name>
    <dbReference type="NCBI Taxonomy" id="1870820"/>
    <lineage>
        <taxon>Bacteria</taxon>
        <taxon>Bacillati</taxon>
        <taxon>Bacillota</taxon>
        <taxon>Bacilli</taxon>
        <taxon>Bacillales</taxon>
        <taxon>Paenibacillaceae</taxon>
        <taxon>Paenibacillus</taxon>
    </lineage>
</organism>
<dbReference type="PANTHER" id="PTHR10357">
    <property type="entry name" value="ALPHA-AMYLASE FAMILY MEMBER"/>
    <property type="match status" value="1"/>
</dbReference>
<dbReference type="FunFam" id="3.90.400.10:FF:000002">
    <property type="entry name" value="Sucrose isomerase"/>
    <property type="match status" value="1"/>
</dbReference>
<reference evidence="7" key="1">
    <citation type="submission" date="2016-08" db="EMBL/GenBank/DDBJ databases">
        <title>Complete Genome Seqeunce of Paenibacillus sp. nov. IHBB 9852 from high altitute lake of Indian trans-Himalayas.</title>
        <authorList>
            <person name="Kiran S."/>
            <person name="Swarnkar M.K."/>
            <person name="Rana A."/>
            <person name="Tewari R."/>
            <person name="Gulati A."/>
        </authorList>
    </citation>
    <scope>NUCLEOTIDE SEQUENCE [LARGE SCALE GENOMIC DNA]</scope>
    <source>
        <strain evidence="7">IHBB 9852</strain>
    </source>
</reference>